<dbReference type="PANTHER" id="PTHR37610">
    <property type="entry name" value="CCHC-TYPE DOMAIN-CONTAINING PROTEIN"/>
    <property type="match status" value="1"/>
</dbReference>
<reference evidence="1" key="1">
    <citation type="journal article" date="2013" name="J. Plant Res.">
        <title>Effect of fungi and light on seed germination of three Opuntia species from semiarid lands of central Mexico.</title>
        <authorList>
            <person name="Delgado-Sanchez P."/>
            <person name="Jimenez-Bremont J.F."/>
            <person name="Guerrero-Gonzalez Mde L."/>
            <person name="Flores J."/>
        </authorList>
    </citation>
    <scope>NUCLEOTIDE SEQUENCE</scope>
    <source>
        <tissue evidence="1">Cladode</tissue>
    </source>
</reference>
<proteinExistence type="predicted"/>
<dbReference type="AlphaFoldDB" id="A0A7C8YFA1"/>
<reference evidence="1" key="2">
    <citation type="submission" date="2020-07" db="EMBL/GenBank/DDBJ databases">
        <authorList>
            <person name="Vera ALvarez R."/>
            <person name="Arias-Moreno D.M."/>
            <person name="Jimenez-Jacinto V."/>
            <person name="Jimenez-Bremont J.F."/>
            <person name="Swaminathan K."/>
            <person name="Moose S.P."/>
            <person name="Guerrero-Gonzalez M.L."/>
            <person name="Marino-Ramirez L."/>
            <person name="Landsman D."/>
            <person name="Rodriguez-Kessler M."/>
            <person name="Delgado-Sanchez P."/>
        </authorList>
    </citation>
    <scope>NUCLEOTIDE SEQUENCE</scope>
    <source>
        <tissue evidence="1">Cladode</tissue>
    </source>
</reference>
<dbReference type="PANTHER" id="PTHR37610:SF6">
    <property type="entry name" value="GAG-POLYPEPTIDE OF LTR COPIA-TYPE-RELATED"/>
    <property type="match status" value="1"/>
</dbReference>
<accession>A0A7C8YFA1</accession>
<evidence type="ECO:0008006" key="2">
    <source>
        <dbReference type="Google" id="ProtNLM"/>
    </source>
</evidence>
<protein>
    <recommendedName>
        <fullName evidence="2">Retrotransposon Copia-like N-terminal domain-containing protein</fullName>
    </recommendedName>
</protein>
<evidence type="ECO:0000313" key="1">
    <source>
        <dbReference type="EMBL" id="MBA4617054.1"/>
    </source>
</evidence>
<organism evidence="1">
    <name type="scientific">Opuntia streptacantha</name>
    <name type="common">Prickly pear cactus</name>
    <name type="synonym">Opuntia cardona</name>
    <dbReference type="NCBI Taxonomy" id="393608"/>
    <lineage>
        <taxon>Eukaryota</taxon>
        <taxon>Viridiplantae</taxon>
        <taxon>Streptophyta</taxon>
        <taxon>Embryophyta</taxon>
        <taxon>Tracheophyta</taxon>
        <taxon>Spermatophyta</taxon>
        <taxon>Magnoliopsida</taxon>
        <taxon>eudicotyledons</taxon>
        <taxon>Gunneridae</taxon>
        <taxon>Pentapetalae</taxon>
        <taxon>Caryophyllales</taxon>
        <taxon>Cactineae</taxon>
        <taxon>Cactaceae</taxon>
        <taxon>Opuntioideae</taxon>
        <taxon>Opuntia</taxon>
    </lineage>
</organism>
<name>A0A7C8YFA1_OPUST</name>
<dbReference type="Pfam" id="PF14223">
    <property type="entry name" value="Retrotran_gag_2"/>
    <property type="match status" value="1"/>
</dbReference>
<dbReference type="EMBL" id="GISG01014366">
    <property type="protein sequence ID" value="MBA4617054.1"/>
    <property type="molecule type" value="Transcribed_RNA"/>
</dbReference>
<sequence length="101" mass="11495">MEVSLIGKNKLQFVHGTIARPDSTNPTMQAQWDRCDNMVLAWLMHAVIKNILDSIMFPATSHDAWMELEQRYGQAHGTRVFEVQLDLCSTSLQSSNFLKSL</sequence>